<feature type="compositionally biased region" description="Low complexity" evidence="1">
    <location>
        <begin position="51"/>
        <end position="87"/>
    </location>
</feature>
<feature type="domain" description="Interferon-related developmental regulator N-terminal" evidence="2">
    <location>
        <begin position="121"/>
        <end position="248"/>
    </location>
</feature>
<dbReference type="EMBL" id="LSSN01003253">
    <property type="protein sequence ID" value="OMJ13957.1"/>
    <property type="molecule type" value="Genomic_DNA"/>
</dbReference>
<evidence type="ECO:0000313" key="5">
    <source>
        <dbReference type="Proteomes" id="UP000187283"/>
    </source>
</evidence>
<accession>A0A1R1XH43</accession>
<proteinExistence type="predicted"/>
<name>A0A1R1XH43_9FUNG</name>
<keyword evidence="5" id="KW-1185">Reference proteome</keyword>
<dbReference type="OrthoDB" id="18978at2759"/>
<evidence type="ECO:0000313" key="3">
    <source>
        <dbReference type="EMBL" id="OMJ11795.1"/>
    </source>
</evidence>
<comment type="caution">
    <text evidence="4">The sequence shown here is derived from an EMBL/GenBank/DDBJ whole genome shotgun (WGS) entry which is preliminary data.</text>
</comment>
<dbReference type="Proteomes" id="UP000187283">
    <property type="component" value="Unassembled WGS sequence"/>
</dbReference>
<gene>
    <name evidence="4" type="ORF">AYI70_g8185</name>
    <name evidence="3" type="ORF">AYI70_g9486</name>
</gene>
<evidence type="ECO:0000259" key="2">
    <source>
        <dbReference type="Pfam" id="PF05004"/>
    </source>
</evidence>
<evidence type="ECO:0000313" key="4">
    <source>
        <dbReference type="EMBL" id="OMJ13957.1"/>
    </source>
</evidence>
<reference evidence="4 5" key="1">
    <citation type="submission" date="2017-01" db="EMBL/GenBank/DDBJ databases">
        <authorList>
            <person name="Mah S.A."/>
            <person name="Swanson W.J."/>
            <person name="Moy G.W."/>
            <person name="Vacquier V.D."/>
        </authorList>
    </citation>
    <scope>NUCLEOTIDE SEQUENCE [LARGE SCALE GENOMIC DNA]</scope>
    <source>
        <strain evidence="4 5">GSMNP</strain>
    </source>
</reference>
<dbReference type="Pfam" id="PF05004">
    <property type="entry name" value="IFRD"/>
    <property type="match status" value="1"/>
</dbReference>
<dbReference type="InterPro" id="IPR007701">
    <property type="entry name" value="Interferon-rel_develop_reg_N"/>
</dbReference>
<feature type="region of interest" description="Disordered" evidence="1">
    <location>
        <begin position="19"/>
        <end position="105"/>
    </location>
</feature>
<dbReference type="STRING" id="133412.A0A1R1XH43"/>
<dbReference type="AlphaFoldDB" id="A0A1R1XH43"/>
<feature type="compositionally biased region" description="Basic and acidic residues" evidence="1">
    <location>
        <begin position="88"/>
        <end position="105"/>
    </location>
</feature>
<dbReference type="EMBL" id="LSSN01004284">
    <property type="protein sequence ID" value="OMJ11795.1"/>
    <property type="molecule type" value="Genomic_DNA"/>
</dbReference>
<sequence length="252" mass="28058">MSQSGNDLLRQALSNYSSSGKAIKFDDQDASNASGSLEIPTGSKSRHHSPSQSRAQSTAQSTAQSRAQSRVQSRAQSRVQSRAQSRSNSREQGEYHADQQDDMSEHELTQAASKLNFEESRRELLKSSGEKLGQFSNDQLSNALSALLDKAGEKRLTTREEGLQGICSIMAHKYIADFEQRNREGYLDTFKKCLRSYKSLKEGLLSARGIALWFLQFGENDDSAYSDIYQFLSKFILDTNSTAIKSQVSHPP</sequence>
<protein>
    <recommendedName>
        <fullName evidence="2">Interferon-related developmental regulator N-terminal domain-containing protein</fullName>
    </recommendedName>
</protein>
<evidence type="ECO:0000256" key="1">
    <source>
        <dbReference type="SAM" id="MobiDB-lite"/>
    </source>
</evidence>
<organism evidence="4 5">
    <name type="scientific">Smittium culicis</name>
    <dbReference type="NCBI Taxonomy" id="133412"/>
    <lineage>
        <taxon>Eukaryota</taxon>
        <taxon>Fungi</taxon>
        <taxon>Fungi incertae sedis</taxon>
        <taxon>Zoopagomycota</taxon>
        <taxon>Kickxellomycotina</taxon>
        <taxon>Harpellomycetes</taxon>
        <taxon>Harpellales</taxon>
        <taxon>Legeriomycetaceae</taxon>
        <taxon>Smittium</taxon>
    </lineage>
</organism>